<dbReference type="OrthoDB" id="763883at2"/>
<dbReference type="InterPro" id="IPR036390">
    <property type="entry name" value="WH_DNA-bd_sf"/>
</dbReference>
<dbReference type="PANTHER" id="PTHR33164">
    <property type="entry name" value="TRANSCRIPTIONAL REGULATOR, MARR FAMILY"/>
    <property type="match status" value="1"/>
</dbReference>
<dbReference type="GO" id="GO:0003700">
    <property type="term" value="F:DNA-binding transcription factor activity"/>
    <property type="evidence" value="ECO:0007669"/>
    <property type="project" value="InterPro"/>
</dbReference>
<dbReference type="Proteomes" id="UP000293583">
    <property type="component" value="Unassembled WGS sequence"/>
</dbReference>
<evidence type="ECO:0000313" key="3">
    <source>
        <dbReference type="Proteomes" id="UP000293583"/>
    </source>
</evidence>
<dbReference type="GO" id="GO:0006950">
    <property type="term" value="P:response to stress"/>
    <property type="evidence" value="ECO:0007669"/>
    <property type="project" value="TreeGrafter"/>
</dbReference>
<dbReference type="InterPro" id="IPR000835">
    <property type="entry name" value="HTH_MarR-typ"/>
</dbReference>
<sequence>MGISEDLKQSKFPSEAAKAVVNAIYTGNWIVQQQQELLKPFGLTVQQYNVLRILRGQQGNPMTVLAITERMLDKMSNASRLVDKLVEKKLVLRRECPQDRRAVDVLILPAGLDLLTQVDQVQNDWGKHFDALGVKRLEEMNQILDEFRTVFSHN</sequence>
<evidence type="ECO:0000313" key="2">
    <source>
        <dbReference type="EMBL" id="TBH71252.1"/>
    </source>
</evidence>
<protein>
    <submittedName>
        <fullName evidence="2">MarR family transcriptional regulator</fullName>
    </submittedName>
</protein>
<gene>
    <name evidence="2" type="ORF">EWU20_10860</name>
</gene>
<dbReference type="AlphaFoldDB" id="A0A4V2IVI5"/>
<evidence type="ECO:0000259" key="1">
    <source>
        <dbReference type="PROSITE" id="PS50995"/>
    </source>
</evidence>
<dbReference type="InterPro" id="IPR036388">
    <property type="entry name" value="WH-like_DNA-bd_sf"/>
</dbReference>
<dbReference type="EMBL" id="SEWY01000005">
    <property type="protein sequence ID" value="TBH71252.1"/>
    <property type="molecule type" value="Genomic_DNA"/>
</dbReference>
<dbReference type="PANTHER" id="PTHR33164:SF43">
    <property type="entry name" value="HTH-TYPE TRANSCRIPTIONAL REPRESSOR YETL"/>
    <property type="match status" value="1"/>
</dbReference>
<name>A0A4V2IVI5_9BACT</name>
<keyword evidence="3" id="KW-1185">Reference proteome</keyword>
<dbReference type="InterPro" id="IPR039422">
    <property type="entry name" value="MarR/SlyA-like"/>
</dbReference>
<dbReference type="RefSeq" id="WP_130896341.1">
    <property type="nucleotide sequence ID" value="NZ_CP049835.1"/>
</dbReference>
<proteinExistence type="predicted"/>
<accession>A0A4V2IVI5</accession>
<dbReference type="SUPFAM" id="SSF46785">
    <property type="entry name" value="Winged helix' DNA-binding domain"/>
    <property type="match status" value="1"/>
</dbReference>
<feature type="domain" description="HTH marR-type" evidence="1">
    <location>
        <begin position="1"/>
        <end position="149"/>
    </location>
</feature>
<dbReference type="PROSITE" id="PS50995">
    <property type="entry name" value="HTH_MARR_2"/>
    <property type="match status" value="1"/>
</dbReference>
<dbReference type="SMART" id="SM00347">
    <property type="entry name" value="HTH_MARR"/>
    <property type="match status" value="1"/>
</dbReference>
<comment type="caution">
    <text evidence="2">The sequence shown here is derived from an EMBL/GenBank/DDBJ whole genome shotgun (WGS) entry which is preliminary data.</text>
</comment>
<dbReference type="Gene3D" id="1.10.10.10">
    <property type="entry name" value="Winged helix-like DNA-binding domain superfamily/Winged helix DNA-binding domain"/>
    <property type="match status" value="1"/>
</dbReference>
<organism evidence="2 3">
    <name type="scientific">Aquirufa antheringensis</name>
    <dbReference type="NCBI Taxonomy" id="2516559"/>
    <lineage>
        <taxon>Bacteria</taxon>
        <taxon>Pseudomonadati</taxon>
        <taxon>Bacteroidota</taxon>
        <taxon>Cytophagia</taxon>
        <taxon>Cytophagales</taxon>
        <taxon>Flectobacillaceae</taxon>
        <taxon>Aquirufa</taxon>
    </lineage>
</organism>
<dbReference type="Pfam" id="PF12802">
    <property type="entry name" value="MarR_2"/>
    <property type="match status" value="1"/>
</dbReference>
<reference evidence="2 3" key="1">
    <citation type="submission" date="2019-02" db="EMBL/GenBank/DDBJ databases">
        <title>Genome of a new Bacteroidetes strain.</title>
        <authorList>
            <person name="Pitt A."/>
        </authorList>
    </citation>
    <scope>NUCLEOTIDE SEQUENCE [LARGE SCALE GENOMIC DNA]</scope>
    <source>
        <strain evidence="2 3">103A-SOEBACH</strain>
    </source>
</reference>